<dbReference type="Pfam" id="PF04542">
    <property type="entry name" value="Sigma70_r2"/>
    <property type="match status" value="1"/>
</dbReference>
<proteinExistence type="inferred from homology"/>
<dbReference type="InterPro" id="IPR013324">
    <property type="entry name" value="RNA_pol_sigma_r3/r4-like"/>
</dbReference>
<dbReference type="Gene3D" id="1.10.1740.10">
    <property type="match status" value="1"/>
</dbReference>
<reference evidence="7 8" key="1">
    <citation type="submission" date="2019-07" db="EMBL/GenBank/DDBJ databases">
        <title>Lentzea xizangensis sp. nov., isolated from Qinghai-Tibetan Plateau Soils.</title>
        <authorList>
            <person name="Huang J."/>
        </authorList>
    </citation>
    <scope>NUCLEOTIDE SEQUENCE [LARGE SCALE GENOMIC DNA]</scope>
    <source>
        <strain evidence="7 8">FXJ1.1311</strain>
    </source>
</reference>
<dbReference type="InterPro" id="IPR039425">
    <property type="entry name" value="RNA_pol_sigma-70-like"/>
</dbReference>
<comment type="similarity">
    <text evidence="1">Belongs to the sigma-70 factor family. ECF subfamily.</text>
</comment>
<dbReference type="InterPro" id="IPR007627">
    <property type="entry name" value="RNA_pol_sigma70_r2"/>
</dbReference>
<dbReference type="RefSeq" id="WP_146351412.1">
    <property type="nucleotide sequence ID" value="NZ_VOBR01000007.1"/>
</dbReference>
<keyword evidence="8" id="KW-1185">Reference proteome</keyword>
<evidence type="ECO:0000256" key="4">
    <source>
        <dbReference type="ARBA" id="ARBA00023125"/>
    </source>
</evidence>
<keyword evidence="5" id="KW-0804">Transcription</keyword>
<dbReference type="PANTHER" id="PTHR43133">
    <property type="entry name" value="RNA POLYMERASE ECF-TYPE SIGMA FACTO"/>
    <property type="match status" value="1"/>
</dbReference>
<dbReference type="AlphaFoldDB" id="A0A563EVK4"/>
<evidence type="ECO:0000256" key="2">
    <source>
        <dbReference type="ARBA" id="ARBA00023015"/>
    </source>
</evidence>
<feature type="domain" description="RNA polymerase sigma-70 region 2" evidence="6">
    <location>
        <begin position="31"/>
        <end position="96"/>
    </location>
</feature>
<evidence type="ECO:0000313" key="7">
    <source>
        <dbReference type="EMBL" id="TWP51747.1"/>
    </source>
</evidence>
<dbReference type="NCBIfam" id="TIGR02937">
    <property type="entry name" value="sigma70-ECF"/>
    <property type="match status" value="1"/>
</dbReference>
<keyword evidence="3" id="KW-0731">Sigma factor</keyword>
<dbReference type="Proteomes" id="UP000316639">
    <property type="component" value="Unassembled WGS sequence"/>
</dbReference>
<evidence type="ECO:0000256" key="5">
    <source>
        <dbReference type="ARBA" id="ARBA00023163"/>
    </source>
</evidence>
<dbReference type="GO" id="GO:0006352">
    <property type="term" value="P:DNA-templated transcription initiation"/>
    <property type="evidence" value="ECO:0007669"/>
    <property type="project" value="InterPro"/>
</dbReference>
<evidence type="ECO:0000256" key="1">
    <source>
        <dbReference type="ARBA" id="ARBA00010641"/>
    </source>
</evidence>
<dbReference type="InterPro" id="IPR036388">
    <property type="entry name" value="WH-like_DNA-bd_sf"/>
</dbReference>
<evidence type="ECO:0000256" key="3">
    <source>
        <dbReference type="ARBA" id="ARBA00023082"/>
    </source>
</evidence>
<evidence type="ECO:0000313" key="8">
    <source>
        <dbReference type="Proteomes" id="UP000316639"/>
    </source>
</evidence>
<sequence>MSDRRPLSHEQLGALLTAAGKGDRASLEAIVRELTPLLWQVARAQGLDREASADVVQTTWLRLLRSLTDIRAPGALVSWLVTVAKREAWQVSRAQRSERVVAELPDEPDSGAEPGERVAISDRNRRLWTAVSMLSERCQYLLRVVAFMHRPDYDLIAAALGMRRGSVGPQRGRCIDRLRRLLTSVPAEQGGEW</sequence>
<protein>
    <submittedName>
        <fullName evidence="7">Sigma-70 family RNA polymerase sigma factor</fullName>
    </submittedName>
</protein>
<evidence type="ECO:0000259" key="6">
    <source>
        <dbReference type="Pfam" id="PF04542"/>
    </source>
</evidence>
<dbReference type="GO" id="GO:0003677">
    <property type="term" value="F:DNA binding"/>
    <property type="evidence" value="ECO:0007669"/>
    <property type="project" value="UniProtKB-KW"/>
</dbReference>
<dbReference type="EMBL" id="VOBR01000007">
    <property type="protein sequence ID" value="TWP51747.1"/>
    <property type="molecule type" value="Genomic_DNA"/>
</dbReference>
<keyword evidence="4" id="KW-0238">DNA-binding</keyword>
<dbReference type="PANTHER" id="PTHR43133:SF8">
    <property type="entry name" value="RNA POLYMERASE SIGMA FACTOR HI_1459-RELATED"/>
    <property type="match status" value="1"/>
</dbReference>
<dbReference type="SUPFAM" id="SSF88946">
    <property type="entry name" value="Sigma2 domain of RNA polymerase sigma factors"/>
    <property type="match status" value="1"/>
</dbReference>
<dbReference type="SUPFAM" id="SSF88659">
    <property type="entry name" value="Sigma3 and sigma4 domains of RNA polymerase sigma factors"/>
    <property type="match status" value="1"/>
</dbReference>
<accession>A0A563EVK4</accession>
<dbReference type="Gene3D" id="1.10.10.10">
    <property type="entry name" value="Winged helix-like DNA-binding domain superfamily/Winged helix DNA-binding domain"/>
    <property type="match status" value="1"/>
</dbReference>
<dbReference type="OrthoDB" id="265863at2"/>
<organism evidence="7 8">
    <name type="scientific">Lentzea tibetensis</name>
    <dbReference type="NCBI Taxonomy" id="2591470"/>
    <lineage>
        <taxon>Bacteria</taxon>
        <taxon>Bacillati</taxon>
        <taxon>Actinomycetota</taxon>
        <taxon>Actinomycetes</taxon>
        <taxon>Pseudonocardiales</taxon>
        <taxon>Pseudonocardiaceae</taxon>
        <taxon>Lentzea</taxon>
    </lineage>
</organism>
<name>A0A563EVK4_9PSEU</name>
<dbReference type="GO" id="GO:0016987">
    <property type="term" value="F:sigma factor activity"/>
    <property type="evidence" value="ECO:0007669"/>
    <property type="project" value="UniProtKB-KW"/>
</dbReference>
<dbReference type="InterPro" id="IPR014284">
    <property type="entry name" value="RNA_pol_sigma-70_dom"/>
</dbReference>
<comment type="caution">
    <text evidence="7">The sequence shown here is derived from an EMBL/GenBank/DDBJ whole genome shotgun (WGS) entry which is preliminary data.</text>
</comment>
<gene>
    <name evidence="7" type="ORF">FKR81_12845</name>
</gene>
<dbReference type="InterPro" id="IPR013325">
    <property type="entry name" value="RNA_pol_sigma_r2"/>
</dbReference>
<keyword evidence="2" id="KW-0805">Transcription regulation</keyword>